<proteinExistence type="predicted"/>
<keyword evidence="1" id="KW-0472">Membrane</keyword>
<keyword evidence="3" id="KW-1185">Reference proteome</keyword>
<dbReference type="OrthoDB" id="10340662at2759"/>
<feature type="transmembrane region" description="Helical" evidence="1">
    <location>
        <begin position="54"/>
        <end position="72"/>
    </location>
</feature>
<feature type="transmembrane region" description="Helical" evidence="1">
    <location>
        <begin position="84"/>
        <end position="104"/>
    </location>
</feature>
<sequence length="226" mass="26327">MEKMDEMDDMDQIGEIDKTDNVFDIPAPNKLTALVQKLRDMLPPIIARDPGLHYVRIAIFILGIIFIILLAATTKSFIKMAYDAFIKASPILLWLAFALVVLLVTRHLHYWLIRQEEFVRRAAALASRTNHIDTYNYMFEMTAAEEEDLHASYSWRSMGAEEIEFEERLRKRAEEWNARREILVGEVEMLEKDIWQGGPELKERRRAAFVDSLPYMEDEHPDAGLL</sequence>
<dbReference type="GeneID" id="18764892"/>
<dbReference type="RefSeq" id="XP_007296846.1">
    <property type="nucleotide sequence ID" value="XM_007296784.1"/>
</dbReference>
<dbReference type="AlphaFoldDB" id="K1WVN4"/>
<dbReference type="Proteomes" id="UP000006753">
    <property type="component" value="Unassembled WGS sequence"/>
</dbReference>
<name>K1WVN4_MARBU</name>
<gene>
    <name evidence="2" type="ORF">MBM_08957</name>
</gene>
<organism evidence="2 3">
    <name type="scientific">Marssonina brunnea f. sp. multigermtubi (strain MB_m1)</name>
    <name type="common">Marssonina leaf spot fungus</name>
    <dbReference type="NCBI Taxonomy" id="1072389"/>
    <lineage>
        <taxon>Eukaryota</taxon>
        <taxon>Fungi</taxon>
        <taxon>Dikarya</taxon>
        <taxon>Ascomycota</taxon>
        <taxon>Pezizomycotina</taxon>
        <taxon>Leotiomycetes</taxon>
        <taxon>Helotiales</taxon>
        <taxon>Drepanopezizaceae</taxon>
        <taxon>Drepanopeziza</taxon>
    </lineage>
</organism>
<dbReference type="KEGG" id="mbe:MBM_08957"/>
<dbReference type="HOGENOM" id="CLU_1225001_0_0_1"/>
<evidence type="ECO:0000256" key="1">
    <source>
        <dbReference type="SAM" id="Phobius"/>
    </source>
</evidence>
<reference evidence="2 3" key="1">
    <citation type="journal article" date="2012" name="BMC Genomics">
        <title>Sequencing the genome of Marssonina brunnea reveals fungus-poplar co-evolution.</title>
        <authorList>
            <person name="Zhu S."/>
            <person name="Cao Y.-Z."/>
            <person name="Jiang C."/>
            <person name="Tan B.-Y."/>
            <person name="Wang Z."/>
            <person name="Feng S."/>
            <person name="Zhang L."/>
            <person name="Su X.-H."/>
            <person name="Brejova B."/>
            <person name="Vinar T."/>
            <person name="Xu M."/>
            <person name="Wang M.-X."/>
            <person name="Zhang S.-G."/>
            <person name="Huang M.-R."/>
            <person name="Wu R."/>
            <person name="Zhou Y."/>
        </authorList>
    </citation>
    <scope>NUCLEOTIDE SEQUENCE [LARGE SCALE GENOMIC DNA]</scope>
    <source>
        <strain evidence="2 3">MB_m1</strain>
    </source>
</reference>
<evidence type="ECO:0000313" key="3">
    <source>
        <dbReference type="Proteomes" id="UP000006753"/>
    </source>
</evidence>
<dbReference type="EMBL" id="JH921454">
    <property type="protein sequence ID" value="EKD12728.1"/>
    <property type="molecule type" value="Genomic_DNA"/>
</dbReference>
<accession>K1WVN4</accession>
<keyword evidence="1" id="KW-0812">Transmembrane</keyword>
<keyword evidence="1" id="KW-1133">Transmembrane helix</keyword>
<dbReference type="InParanoid" id="K1WVN4"/>
<evidence type="ECO:0000313" key="2">
    <source>
        <dbReference type="EMBL" id="EKD12728.1"/>
    </source>
</evidence>
<protein>
    <submittedName>
        <fullName evidence="2">Uncharacterized protein</fullName>
    </submittedName>
</protein>